<feature type="domain" description="Dermonecrotic toxin N-terminal" evidence="2">
    <location>
        <begin position="388"/>
        <end position="637"/>
    </location>
</feature>
<evidence type="ECO:0000313" key="4">
    <source>
        <dbReference type="Proteomes" id="UP000306562"/>
    </source>
</evidence>
<dbReference type="RefSeq" id="WP_057023287.1">
    <property type="nucleotide sequence ID" value="NZ_CBCSGQ010000002.1"/>
</dbReference>
<dbReference type="Pfam" id="PF20178">
    <property type="entry name" value="ToxA_N"/>
    <property type="match status" value="1"/>
</dbReference>
<proteinExistence type="predicted"/>
<dbReference type="InterPro" id="IPR046673">
    <property type="entry name" value="ToxA_N"/>
</dbReference>
<gene>
    <name evidence="3" type="ORF">NCTC10696_06269</name>
</gene>
<protein>
    <recommendedName>
        <fullName evidence="2">Dermonecrotic toxin N-terminal domain-containing protein</fullName>
    </recommendedName>
</protein>
<sequence>MPDNTVATDTSQTNRPPTVDELLIQLTTGPTSREVAANTLRTALREQYPKLDIDPDLAMVCHPRWRVIDDLIVSSRGTAESLTSVLAHQAISPRPVVYIDGEHYLSLQSHAWEAVHLPVKIDAVGRLINELAPLLFTAFQEQQLDYWNQSSDGNGPRWQVLANSLRKVWNVDVDTVEGWDADDCAMARTLYHFAQKETRSAKDPYKSRACLIDIDLLHDGQVRHIGVLDKTLLIGEHEEKTKILAYSLVDGYEKFASLEQVGASLPSKLSQMPHGTILQWRLIEPADNFFDSLACALISMQIEAIGMLDDREGRAALGQPGVPSTITRALPALEDLSGQSLSRVHQVHQQMPDWLADASDADAAAYGRYLIDLAQVHTSSHGRLFQDGIAPIRDYARAQLQSRFKADKQSTRLNPDKVEVIIQSPVIWGTFAVPGQIDITRRNLIDLALENLTGLPTGETSVAYNGGPAPEWLTYSYLKDLITQLDIGEHYPALIKRTLLEDPVQSQARQQLYTSHLRVQLPMLALQWKIQGRYGLDELGYRYVAALMQPDAHDRQFDGQEIVIRQLAFIPTLRPGHEQDGVTNMFVIEPRSADQGPCVLYRPLLEPMLRQFPSRQNLLYAIKHDRHLRESVLAWLPEASRFNYAQYVFPGAVPSPWTLARVLVEPATVVYMSGAIALSDEVLGNDILGSLFKANANAMVELATRQSVSNVQKRWATFRRAGWQIFNATLPFLGPTVGIAAWMWQIMDDLEEVGQAVNAADKATPWTSLVDLWLNLGMALALHVALRHPSAPATDETLKPKVPEEPLSNTNTEQPALPAPSISAVQLPDLPSTELFASHQGSLHVSGALSRTPTSLRTWLESFNVERPAELGEQNKQAGTHHHLYPAANKWFVPVGKRWFEVKVDANDNVVVIDSIIPNRTGPLLISNRAGQWFVDPRLRLRGGGFRNRLRTARQQKPPRIEELRRSIDRFQITDRDRQQQMSDTLAAIGTQPGPSTDLRRENFIRDVNQRLLEYEEPIRQLRSLGHIDDVPEYQSMMIGFLKNQLALTRAAINEQLPAYRDALLGSLNALELPASLERRTAETIATQTLEMIMRLEYVAGRFKELENLGVDGAEVIQSTMRALPNITLPDLKALHITLMRYLCVKAGNSAVLTHVRAQLSDIIDAADLHVQSVIDILGEPEGSSLDERIETLNSLAEQFDIVDHRLLDLHAEYPEQLQRDPVEVLRQRIEEFHQRALHELAQLLRQRKALEPKPGPSKPPERPRRKIIKTRFKGIVVGEPRESDAALVDVKAPLTGKVIATFHEKTPGVWVAHNEATSRPTVTKPVDLGISLNAGQRLLDEEPVATQRLLAHSRRPERIPVEIEEMFHQQAARLEQAVTDVESALTQLNLTESDRPSAATLNRQLNDKAKHLYELGSQTRINMTKQQLPTAARVQWLHEQKLVKIVKVQSRQRLKRPGNDYMDEYEIVDKQSKTVLWYAHFHYASPQAEAEHFTAGHLKTRKQQKLRGAVQRTGTSDKDQIAIYRSEISSALAKSLFFDSPPNPAMPPAIAPALG</sequence>
<reference evidence="3 4" key="1">
    <citation type="submission" date="2019-05" db="EMBL/GenBank/DDBJ databases">
        <authorList>
            <consortium name="Pathogen Informatics"/>
        </authorList>
    </citation>
    <scope>NUCLEOTIDE SEQUENCE [LARGE SCALE GENOMIC DNA]</scope>
    <source>
        <strain evidence="3 4">NCTC10696</strain>
    </source>
</reference>
<evidence type="ECO:0000256" key="1">
    <source>
        <dbReference type="SAM" id="MobiDB-lite"/>
    </source>
</evidence>
<dbReference type="Proteomes" id="UP000306562">
    <property type="component" value="Chromosome"/>
</dbReference>
<dbReference type="EMBL" id="LR590482">
    <property type="protein sequence ID" value="VTR06200.1"/>
    <property type="molecule type" value="Genomic_DNA"/>
</dbReference>
<name>A0AAX3IIM3_9PSED</name>
<evidence type="ECO:0000259" key="2">
    <source>
        <dbReference type="Pfam" id="PF20178"/>
    </source>
</evidence>
<feature type="region of interest" description="Disordered" evidence="1">
    <location>
        <begin position="792"/>
        <end position="817"/>
    </location>
</feature>
<accession>A0AAX3IIM3</accession>
<organism evidence="3 4">
    <name type="scientific">Pseudomonas synxantha</name>
    <dbReference type="NCBI Taxonomy" id="47883"/>
    <lineage>
        <taxon>Bacteria</taxon>
        <taxon>Pseudomonadati</taxon>
        <taxon>Pseudomonadota</taxon>
        <taxon>Gammaproteobacteria</taxon>
        <taxon>Pseudomonadales</taxon>
        <taxon>Pseudomonadaceae</taxon>
        <taxon>Pseudomonas</taxon>
    </lineage>
</organism>
<dbReference type="GeneID" id="61833774"/>
<evidence type="ECO:0000313" key="3">
    <source>
        <dbReference type="EMBL" id="VTR06200.1"/>
    </source>
</evidence>